<dbReference type="PROSITE" id="PS52016">
    <property type="entry name" value="TONB_DEPENDENT_REC_3"/>
    <property type="match status" value="1"/>
</dbReference>
<comment type="similarity">
    <text evidence="3">Belongs to the TonB-dependent receptor family.</text>
</comment>
<accession>A0ABT3IQT0</accession>
<sequence>MKNNRFLYHGCWWLLCCLLWASAGIAQVKDYAAGKEKIYIHTNHVFFTPGETLYFKVYVVNGRDQLPSSQSTMVHTDIILPSGNILKTLHLKVKNGYATGSFDFEGKVAGGIYKIRAYTSRMKLEKTDTWFTKEITLQQLIAPRILMQLDFPKKGYGPGDTVLADYTVRNLSDQPIAYHPASFTVSIGGQIIQTQTFQTSQAGKSQLSFRLPDSLCTSDGLLNVTINYDGYTEAISRSIPITLQNIDLQFMPEGGTLVQDMTSNLAFKAVNEYGKPADVKGIIQDQTGKQVATFDSYHAGMGQCMFTPQKGSVYTARIISPAGISQQYPLPAASESGVVMQLAKKDKQLLIHLNATTAQTVTLIGSARNVPYYTQSLSLVKGVQTITIPTDSFPIGIARFTLSTAAQVPLAERIVFLHAEKNLRLTITPDKKQYLPREKVSLQLTTTDEKGLPVPSNLSLAVVDDKLWTLADDKQDHLLSWLLMSSELSGKIAAPQYYFDTTKPKASNALDLMMLTHGYRYFAYTDTNRLTDSLLLQAGRPNVLKGILLNTMSGRPEPGIVYLINETSHTFLAQVTTNNTGEFAFPDLTGGEKYALIGRSRHARTKVRIHILQNGTDLYNYPPTATTPTTAATPLVIDGKQLVSPLYTEEIISSSGSHIVPPPIEPPGGTSHLSEVVVISYGTGHRQMVSSSMSTIRAEDVLYVDNLASALQGRVSGIQVVNDANQLSTQISLRGATSYTGSSEPLFIVDGVPMQPSWMRFHPSNIATITILKDANAVALYGSKAVNGVIIITTLQDRTENILLPDNDKYLFTSHIVPFKYPAYSATRKFYMPVYTSTVTTERDDFRETIYWNPVIQTNRQGTATVEFYNSDATTTFRAIAEGIGYNGKAGYSTATYAAQNALDIDAKLPPYLTAGDKPQLPLVLKNNGITALPVRLTVTLPANMHTGHFTDSLLLAPGTSRQVLIPVTATAALQDTIRFTVASAVQTTTLTLPVNVAGKGFPAHLTLTGNASGQHTFTVSNMVPGSMHSQLRIFHQPEGQLLDGIAAMLREPHGCFEQVSSTTYPNLFILKYLQESGKADTAITARALRYLKNGYDKLIAYETAAKGFEWFGNTPPHEALTAYGLMQFTAMQEFMPVDTALLARTKNFLLSRRDGKGAFRLAEGKYGFAVTPADAAHLYIVYALSQAGMGKDILPEYESAVKKAKASNDMYLLSLAALAASNLHRQEDYRQLMQQLQTGYQDKTLQLKASLVNASGRSLEIAAKALYALALTKSPTPTLPVIQTLITDILAQKSHYGYGSTQSTVLALEALSAYSKLATSANQDLRIQFALNGDTLSAGDTLPKTIANGQHVFTVQYSQPAATIPYSLDLSYQTFQPPNSEQALLQLSTSLQASPVKMGSTVRMQVAVTNTALARLGMAVAKIGIPAGLSLQPWQLKTLTEEHKVAHYEIFDNYLVCYWLGFRPEETKTIHLDLKADIPGTYRAKASNTYLYYMPEHKHWNEGVNVTVLP</sequence>
<dbReference type="EMBL" id="JAPDNS010000002">
    <property type="protein sequence ID" value="MCW3486330.1"/>
    <property type="molecule type" value="Genomic_DNA"/>
</dbReference>
<dbReference type="SMART" id="SM01419">
    <property type="entry name" value="Thiol-ester_cl"/>
    <property type="match status" value="1"/>
</dbReference>
<name>A0ABT3IQT0_9BACT</name>
<keyword evidence="3" id="KW-0998">Cell outer membrane</keyword>
<keyword evidence="3" id="KW-1134">Transmembrane beta strand</keyword>
<keyword evidence="7" id="KW-1185">Reference proteome</keyword>
<keyword evidence="3" id="KW-0472">Membrane</keyword>
<dbReference type="InterPro" id="IPR012910">
    <property type="entry name" value="Plug_dom"/>
</dbReference>
<keyword evidence="6" id="KW-0675">Receptor</keyword>
<proteinExistence type="inferred from homology"/>
<evidence type="ECO:0000256" key="3">
    <source>
        <dbReference type="PROSITE-ProRule" id="PRU01360"/>
    </source>
</evidence>
<comment type="caution">
    <text evidence="6">The sequence shown here is derived from an EMBL/GenBank/DDBJ whole genome shotgun (WGS) entry which is preliminary data.</text>
</comment>
<dbReference type="Pfam" id="PF07715">
    <property type="entry name" value="Plug"/>
    <property type="match status" value="1"/>
</dbReference>
<feature type="signal peptide" evidence="4">
    <location>
        <begin position="1"/>
        <end position="26"/>
    </location>
</feature>
<dbReference type="Proteomes" id="UP001207742">
    <property type="component" value="Unassembled WGS sequence"/>
</dbReference>
<keyword evidence="1 4" id="KW-0732">Signal</keyword>
<dbReference type="PANTHER" id="PTHR11412:SF136">
    <property type="entry name" value="CD109 ANTIGEN"/>
    <property type="match status" value="1"/>
</dbReference>
<keyword evidence="2" id="KW-0882">Thioester bond</keyword>
<dbReference type="Gene3D" id="2.170.130.10">
    <property type="entry name" value="TonB-dependent receptor, plug domain"/>
    <property type="match status" value="1"/>
</dbReference>
<evidence type="ECO:0000313" key="6">
    <source>
        <dbReference type="EMBL" id="MCW3486330.1"/>
    </source>
</evidence>
<reference evidence="6 7" key="1">
    <citation type="submission" date="2022-10" db="EMBL/GenBank/DDBJ databases">
        <title>Chitinophaga nivalis PC15 sp. nov., isolated from Pyeongchang county, South Korea.</title>
        <authorList>
            <person name="Trinh H.N."/>
        </authorList>
    </citation>
    <scope>NUCLEOTIDE SEQUENCE [LARGE SCALE GENOMIC DNA]</scope>
    <source>
        <strain evidence="6 7">PC14</strain>
    </source>
</reference>
<dbReference type="Gene3D" id="2.60.40.690">
    <property type="entry name" value="Alpha-macroglobulin, receptor-binding domain"/>
    <property type="match status" value="1"/>
</dbReference>
<dbReference type="InterPro" id="IPR008930">
    <property type="entry name" value="Terpenoid_cyclase/PrenylTrfase"/>
</dbReference>
<protein>
    <submittedName>
        <fullName evidence="6">TonB-dependent receptor plug domain-containing protein</fullName>
    </submittedName>
</protein>
<gene>
    <name evidence="6" type="ORF">OL497_20680</name>
</gene>
<dbReference type="RefSeq" id="WP_264733146.1">
    <property type="nucleotide sequence ID" value="NZ_JAPDNR010000001.1"/>
</dbReference>
<dbReference type="Pfam" id="PF00207">
    <property type="entry name" value="A2M"/>
    <property type="match status" value="1"/>
</dbReference>
<dbReference type="InterPro" id="IPR047565">
    <property type="entry name" value="Alpha-macroglob_thiol-ester_cl"/>
</dbReference>
<keyword evidence="3" id="KW-0812">Transmembrane</keyword>
<dbReference type="Pfam" id="PF07678">
    <property type="entry name" value="TED_complement"/>
    <property type="match status" value="1"/>
</dbReference>
<organism evidence="6 7">
    <name type="scientific">Chitinophaga nivalis</name>
    <dbReference type="NCBI Taxonomy" id="2991709"/>
    <lineage>
        <taxon>Bacteria</taxon>
        <taxon>Pseudomonadati</taxon>
        <taxon>Bacteroidota</taxon>
        <taxon>Chitinophagia</taxon>
        <taxon>Chitinophagales</taxon>
        <taxon>Chitinophagaceae</taxon>
        <taxon>Chitinophaga</taxon>
    </lineage>
</organism>
<dbReference type="InterPro" id="IPR036595">
    <property type="entry name" value="A-macroglobulin_rcpt-bd_sf"/>
</dbReference>
<dbReference type="Gene3D" id="2.60.40.1930">
    <property type="match status" value="1"/>
</dbReference>
<dbReference type="InterPro" id="IPR037066">
    <property type="entry name" value="Plug_dom_sf"/>
</dbReference>
<dbReference type="InterPro" id="IPR039426">
    <property type="entry name" value="TonB-dep_rcpt-like"/>
</dbReference>
<feature type="domain" description="Alpha-2-macroglobulin" evidence="5">
    <location>
        <begin position="849"/>
        <end position="939"/>
    </location>
</feature>
<comment type="subcellular location">
    <subcellularLocation>
        <location evidence="3">Cell outer membrane</location>
        <topology evidence="3">Multi-pass membrane protein</topology>
    </subcellularLocation>
</comment>
<dbReference type="InterPro" id="IPR001599">
    <property type="entry name" value="Macroglobln_a2"/>
</dbReference>
<evidence type="ECO:0000256" key="4">
    <source>
        <dbReference type="SAM" id="SignalP"/>
    </source>
</evidence>
<feature type="chain" id="PRO_5045288306" evidence="4">
    <location>
        <begin position="27"/>
        <end position="1511"/>
    </location>
</feature>
<dbReference type="PANTHER" id="PTHR11412">
    <property type="entry name" value="MACROGLOBULIN / COMPLEMENT"/>
    <property type="match status" value="1"/>
</dbReference>
<dbReference type="SMART" id="SM01360">
    <property type="entry name" value="A2M"/>
    <property type="match status" value="1"/>
</dbReference>
<dbReference type="SUPFAM" id="SSF56935">
    <property type="entry name" value="Porins"/>
    <property type="match status" value="1"/>
</dbReference>
<dbReference type="InterPro" id="IPR011626">
    <property type="entry name" value="Alpha-macroglobulin_TED"/>
</dbReference>
<evidence type="ECO:0000256" key="1">
    <source>
        <dbReference type="ARBA" id="ARBA00022729"/>
    </source>
</evidence>
<dbReference type="Gene3D" id="1.50.10.20">
    <property type="match status" value="1"/>
</dbReference>
<evidence type="ECO:0000259" key="5">
    <source>
        <dbReference type="SMART" id="SM01360"/>
    </source>
</evidence>
<dbReference type="CDD" id="cd02891">
    <property type="entry name" value="A2M_like"/>
    <property type="match status" value="1"/>
</dbReference>
<evidence type="ECO:0000313" key="7">
    <source>
        <dbReference type="Proteomes" id="UP001207742"/>
    </source>
</evidence>
<keyword evidence="3" id="KW-0813">Transport</keyword>
<evidence type="ECO:0000256" key="2">
    <source>
        <dbReference type="ARBA" id="ARBA00022966"/>
    </source>
</evidence>
<dbReference type="InterPro" id="IPR050473">
    <property type="entry name" value="A2M/Complement_sys"/>
</dbReference>
<dbReference type="SUPFAM" id="SSF48239">
    <property type="entry name" value="Terpenoid cyclases/Protein prenyltransferases"/>
    <property type="match status" value="1"/>
</dbReference>